<dbReference type="InterPro" id="IPR036894">
    <property type="entry name" value="YbaB-like_sf"/>
</dbReference>
<dbReference type="HAMAP" id="MF_00274">
    <property type="entry name" value="DNA_YbaB_EbfC"/>
    <property type="match status" value="1"/>
</dbReference>
<dbReference type="NCBIfam" id="TIGR00103">
    <property type="entry name" value="DNA_YbaB_EbfC"/>
    <property type="match status" value="1"/>
</dbReference>
<dbReference type="Proteomes" id="UP000321083">
    <property type="component" value="Unassembled WGS sequence"/>
</dbReference>
<comment type="similarity">
    <text evidence="2">Belongs to the YbaB/EbfC family.</text>
</comment>
<comment type="subcellular location">
    <subcellularLocation>
        <location evidence="2">Cytoplasm</location>
        <location evidence="2">Nucleoid</location>
    </subcellularLocation>
</comment>
<accession>A0A5C6M7Y2</accession>
<dbReference type="GO" id="GO:0043590">
    <property type="term" value="C:bacterial nucleoid"/>
    <property type="evidence" value="ECO:0007669"/>
    <property type="project" value="UniProtKB-UniRule"/>
</dbReference>
<dbReference type="PANTHER" id="PTHR33449:SF1">
    <property type="entry name" value="NUCLEOID-ASSOCIATED PROTEIN YBAB"/>
    <property type="match status" value="1"/>
</dbReference>
<dbReference type="SUPFAM" id="SSF82607">
    <property type="entry name" value="YbaB-like"/>
    <property type="match status" value="1"/>
</dbReference>
<evidence type="ECO:0000313" key="5">
    <source>
        <dbReference type="Proteomes" id="UP000321083"/>
    </source>
</evidence>
<gene>
    <name evidence="4" type="ORF">E3A20_05750</name>
</gene>
<evidence type="ECO:0000313" key="4">
    <source>
        <dbReference type="EMBL" id="TWW10930.1"/>
    </source>
</evidence>
<comment type="caution">
    <text evidence="4">The sequence shown here is derived from an EMBL/GenBank/DDBJ whole genome shotgun (WGS) entry which is preliminary data.</text>
</comment>
<name>A0A5C6M7Y2_9PLAN</name>
<sequence length="118" mass="13049">MFEGLKNLASIANMTRQSGEIQKKMAELKERIGRMEVEGTAGGDAVTVRISGDFQVLNIHIHQWLVEARNQQLLQQLTQDATNNAIRKARDIAAAEMARVAEELNLPGMQDAFGKLMG</sequence>
<dbReference type="Pfam" id="PF02575">
    <property type="entry name" value="YbaB_DNA_bd"/>
    <property type="match status" value="1"/>
</dbReference>
<dbReference type="EMBL" id="SRHE01000072">
    <property type="protein sequence ID" value="TWW10930.1"/>
    <property type="molecule type" value="Genomic_DNA"/>
</dbReference>
<proteinExistence type="inferred from homology"/>
<feature type="coiled-coil region" evidence="3">
    <location>
        <begin position="11"/>
        <end position="38"/>
    </location>
</feature>
<dbReference type="PANTHER" id="PTHR33449">
    <property type="entry name" value="NUCLEOID-ASSOCIATED PROTEIN YBAB"/>
    <property type="match status" value="1"/>
</dbReference>
<dbReference type="AlphaFoldDB" id="A0A5C6M7Y2"/>
<reference evidence="4 5" key="2">
    <citation type="submission" date="2019-08" db="EMBL/GenBank/DDBJ databases">
        <authorList>
            <person name="Henke P."/>
        </authorList>
    </citation>
    <scope>NUCLEOTIDE SEQUENCE [LARGE SCALE GENOMIC DNA]</scope>
    <source>
        <strain evidence="4">Phe10_nw2017</strain>
    </source>
</reference>
<keyword evidence="3" id="KW-0175">Coiled coil</keyword>
<keyword evidence="5" id="KW-1185">Reference proteome</keyword>
<dbReference type="PIRSF" id="PIRSF004555">
    <property type="entry name" value="UCP004555"/>
    <property type="match status" value="1"/>
</dbReference>
<reference evidence="4 5" key="1">
    <citation type="submission" date="2019-08" db="EMBL/GenBank/DDBJ databases">
        <title>100 year-old enigma solved: identification of Planctomyces bekefii, the type genus and species of the phylum Planctomycetes.</title>
        <authorList>
            <person name="Svetlana D.N."/>
            <person name="Overmann J."/>
        </authorList>
    </citation>
    <scope>NUCLEOTIDE SEQUENCE [LARGE SCALE GENOMIC DNA]</scope>
    <source>
        <strain evidence="4">Phe10_nw2017</strain>
    </source>
</reference>
<dbReference type="InterPro" id="IPR004401">
    <property type="entry name" value="YbaB/EbfC"/>
</dbReference>
<evidence type="ECO:0000256" key="3">
    <source>
        <dbReference type="SAM" id="Coils"/>
    </source>
</evidence>
<keyword evidence="2" id="KW-0963">Cytoplasm</keyword>
<comment type="subunit">
    <text evidence="2">Homodimer.</text>
</comment>
<dbReference type="GO" id="GO:0003677">
    <property type="term" value="F:DNA binding"/>
    <property type="evidence" value="ECO:0007669"/>
    <property type="project" value="UniProtKB-UniRule"/>
</dbReference>
<dbReference type="Gene3D" id="3.30.1310.10">
    <property type="entry name" value="Nucleoid-associated protein YbaB-like domain"/>
    <property type="match status" value="1"/>
</dbReference>
<comment type="function">
    <text evidence="2">Binds to DNA and alters its conformation. May be involved in regulation of gene expression, nucleoid organization and DNA protection.</text>
</comment>
<organism evidence="4 5">
    <name type="scientific">Planctomyces bekefii</name>
    <dbReference type="NCBI Taxonomy" id="1653850"/>
    <lineage>
        <taxon>Bacteria</taxon>
        <taxon>Pseudomonadati</taxon>
        <taxon>Planctomycetota</taxon>
        <taxon>Planctomycetia</taxon>
        <taxon>Planctomycetales</taxon>
        <taxon>Planctomycetaceae</taxon>
        <taxon>Planctomyces</taxon>
    </lineage>
</organism>
<keyword evidence="1 2" id="KW-0238">DNA-binding</keyword>
<protein>
    <recommendedName>
        <fullName evidence="2">Nucleoid-associated protein E3A20_05750</fullName>
    </recommendedName>
</protein>
<evidence type="ECO:0000256" key="2">
    <source>
        <dbReference type="HAMAP-Rule" id="MF_00274"/>
    </source>
</evidence>
<evidence type="ECO:0000256" key="1">
    <source>
        <dbReference type="ARBA" id="ARBA00023125"/>
    </source>
</evidence>
<dbReference type="GO" id="GO:0005829">
    <property type="term" value="C:cytosol"/>
    <property type="evidence" value="ECO:0007669"/>
    <property type="project" value="TreeGrafter"/>
</dbReference>